<dbReference type="InterPro" id="IPR011761">
    <property type="entry name" value="ATP-grasp"/>
</dbReference>
<dbReference type="Gene3D" id="3.30.470.20">
    <property type="entry name" value="ATP-grasp fold, B domain"/>
    <property type="match status" value="1"/>
</dbReference>
<dbReference type="SUPFAM" id="SSF56059">
    <property type="entry name" value="Glutathione synthetase ATP-binding domain-like"/>
    <property type="match status" value="1"/>
</dbReference>
<protein>
    <submittedName>
        <fullName evidence="4">Uncharacterized protein</fullName>
    </submittedName>
</protein>
<dbReference type="KEGG" id="bsed:DN745_16850"/>
<evidence type="ECO:0000313" key="4">
    <source>
        <dbReference type="EMBL" id="AWV90900.1"/>
    </source>
</evidence>
<proteinExistence type="predicted"/>
<accession>A0A2Z4FPS2</accession>
<dbReference type="InterPro" id="IPR054350">
    <property type="entry name" value="PurT/PurK_preATP-grasp"/>
</dbReference>
<dbReference type="Gene3D" id="3.40.50.20">
    <property type="match status" value="1"/>
</dbReference>
<dbReference type="InterPro" id="IPR016185">
    <property type="entry name" value="PreATP-grasp_dom_sf"/>
</dbReference>
<dbReference type="OrthoDB" id="9804625at2"/>
<dbReference type="PROSITE" id="PS50975">
    <property type="entry name" value="ATP_GRASP"/>
    <property type="match status" value="1"/>
</dbReference>
<organism evidence="4 5">
    <name type="scientific">Bradymonas sediminis</name>
    <dbReference type="NCBI Taxonomy" id="1548548"/>
    <lineage>
        <taxon>Bacteria</taxon>
        <taxon>Deltaproteobacteria</taxon>
        <taxon>Bradymonadales</taxon>
        <taxon>Bradymonadaceae</taxon>
        <taxon>Bradymonas</taxon>
    </lineage>
</organism>
<dbReference type="RefSeq" id="WP_111336658.1">
    <property type="nucleotide sequence ID" value="NZ_CP030032.1"/>
</dbReference>
<dbReference type="EMBL" id="CP030032">
    <property type="protein sequence ID" value="AWV90900.1"/>
    <property type="molecule type" value="Genomic_DNA"/>
</dbReference>
<keyword evidence="1" id="KW-0547">Nucleotide-binding</keyword>
<evidence type="ECO:0000256" key="3">
    <source>
        <dbReference type="ARBA" id="ARBA00025704"/>
    </source>
</evidence>
<name>A0A2Z4FPS2_9DELT</name>
<dbReference type="Pfam" id="PF22660">
    <property type="entry name" value="RS_preATP-grasp-like"/>
    <property type="match status" value="1"/>
</dbReference>
<evidence type="ECO:0000256" key="1">
    <source>
        <dbReference type="ARBA" id="ARBA00022741"/>
    </source>
</evidence>
<keyword evidence="2" id="KW-0067">ATP-binding</keyword>
<gene>
    <name evidence="4" type="ORF">DN745_16850</name>
</gene>
<comment type="pathway">
    <text evidence="3">Purine metabolism.</text>
</comment>
<dbReference type="GO" id="GO:0005829">
    <property type="term" value="C:cytosol"/>
    <property type="evidence" value="ECO:0007669"/>
    <property type="project" value="TreeGrafter"/>
</dbReference>
<reference evidence="4 5" key="1">
    <citation type="submission" date="2018-06" db="EMBL/GenBank/DDBJ databases">
        <title>Lujinxingia sediminis gen. nov. sp. nov., a new facultative anaerobic member of the class Deltaproteobacteria, and proposal of Lujinxingaceae fam. nov.</title>
        <authorList>
            <person name="Guo L.-Y."/>
            <person name="Li C.-M."/>
            <person name="Wang S."/>
            <person name="Du Z.-J."/>
        </authorList>
    </citation>
    <scope>NUCLEOTIDE SEQUENCE [LARGE SCALE GENOMIC DNA]</scope>
    <source>
        <strain evidence="4 5">FA350</strain>
    </source>
</reference>
<dbReference type="InterPro" id="IPR003135">
    <property type="entry name" value="ATP-grasp_carboxylate-amine"/>
</dbReference>
<sequence length="322" mass="34700">MSQELAANRVFGPGSAIGIVGSGPQARMSAMAAASLGYRVHLLSSGPHTPAAQVCAHPMVGDWRDERVLEAFASSVDLLLFAGEDAERQAGDAERLEHLAALRALHPSVGLLNQTRGGEGLQRALKAVGVGLAQQNGQAYRDEISVLVARNADGQIAIYDPALTHRIEGMLDTTQVPAPLESQVSERAIQIARSLARELDLVGLLAVEMAVDEDAQLWVRRLVPRASAAGYWTLSVCLTDQFEQWIRAVCNLPLGSPRRHSDANAQSLIGPIGHRWAQVLREDPEAQLFLYGDPQPTPGSESGHITRLFLRSAPDYSFLGAR</sequence>
<dbReference type="GO" id="GO:0005524">
    <property type="term" value="F:ATP binding"/>
    <property type="evidence" value="ECO:0007669"/>
    <property type="project" value="UniProtKB-UniRule"/>
</dbReference>
<dbReference type="Proteomes" id="UP000249799">
    <property type="component" value="Chromosome"/>
</dbReference>
<dbReference type="GO" id="GO:0046872">
    <property type="term" value="F:metal ion binding"/>
    <property type="evidence" value="ECO:0007669"/>
    <property type="project" value="InterPro"/>
</dbReference>
<dbReference type="PANTHER" id="PTHR11609">
    <property type="entry name" value="PURINE BIOSYNTHESIS PROTEIN 6/7, PUR6/7"/>
    <property type="match status" value="1"/>
</dbReference>
<dbReference type="AlphaFoldDB" id="A0A2Z4FPS2"/>
<evidence type="ECO:0000313" key="5">
    <source>
        <dbReference type="Proteomes" id="UP000249799"/>
    </source>
</evidence>
<dbReference type="SUPFAM" id="SSF52440">
    <property type="entry name" value="PreATP-grasp domain"/>
    <property type="match status" value="1"/>
</dbReference>
<dbReference type="PANTHER" id="PTHR11609:SF5">
    <property type="entry name" value="PHOSPHORIBOSYLAMINOIMIDAZOLE CARBOXYLASE"/>
    <property type="match status" value="1"/>
</dbReference>
<keyword evidence="5" id="KW-1185">Reference proteome</keyword>
<dbReference type="Pfam" id="PF02222">
    <property type="entry name" value="ATP-grasp"/>
    <property type="match status" value="1"/>
</dbReference>
<evidence type="ECO:0000256" key="2">
    <source>
        <dbReference type="ARBA" id="ARBA00022840"/>
    </source>
</evidence>